<dbReference type="EMBL" id="BMJQ01000001">
    <property type="protein sequence ID" value="GGF03415.1"/>
    <property type="molecule type" value="Genomic_DNA"/>
</dbReference>
<dbReference type="Proteomes" id="UP000646365">
    <property type="component" value="Unassembled WGS sequence"/>
</dbReference>
<reference evidence="1" key="1">
    <citation type="journal article" date="2014" name="Int. J. Syst. Evol. Microbiol.">
        <title>Complete genome sequence of Corynebacterium casei LMG S-19264T (=DSM 44701T), isolated from a smear-ripened cheese.</title>
        <authorList>
            <consortium name="US DOE Joint Genome Institute (JGI-PGF)"/>
            <person name="Walter F."/>
            <person name="Albersmeier A."/>
            <person name="Kalinowski J."/>
            <person name="Ruckert C."/>
        </authorList>
    </citation>
    <scope>NUCLEOTIDE SEQUENCE</scope>
    <source>
        <strain evidence="1">CGMCC 1.15725</strain>
    </source>
</reference>
<proteinExistence type="predicted"/>
<reference evidence="1" key="2">
    <citation type="submission" date="2020-09" db="EMBL/GenBank/DDBJ databases">
        <authorList>
            <person name="Sun Q."/>
            <person name="Zhou Y."/>
        </authorList>
    </citation>
    <scope>NUCLEOTIDE SEQUENCE</scope>
    <source>
        <strain evidence="1">CGMCC 1.15725</strain>
    </source>
</reference>
<name>A0A8J3E1R3_9PROT</name>
<organism evidence="1 2">
    <name type="scientific">Aliidongia dinghuensis</name>
    <dbReference type="NCBI Taxonomy" id="1867774"/>
    <lineage>
        <taxon>Bacteria</taxon>
        <taxon>Pseudomonadati</taxon>
        <taxon>Pseudomonadota</taxon>
        <taxon>Alphaproteobacteria</taxon>
        <taxon>Rhodospirillales</taxon>
        <taxon>Dongiaceae</taxon>
        <taxon>Aliidongia</taxon>
    </lineage>
</organism>
<evidence type="ECO:0008006" key="3">
    <source>
        <dbReference type="Google" id="ProtNLM"/>
    </source>
</evidence>
<gene>
    <name evidence="1" type="ORF">GCM10011611_06110</name>
</gene>
<evidence type="ECO:0000313" key="2">
    <source>
        <dbReference type="Proteomes" id="UP000646365"/>
    </source>
</evidence>
<accession>A0A8J3E1R3</accession>
<comment type="caution">
    <text evidence="1">The sequence shown here is derived from an EMBL/GenBank/DDBJ whole genome shotgun (WGS) entry which is preliminary data.</text>
</comment>
<dbReference type="InterPro" id="IPR014598">
    <property type="entry name" value="UCP035865"/>
</dbReference>
<dbReference type="RefSeq" id="WP_189042287.1">
    <property type="nucleotide sequence ID" value="NZ_BMJQ01000001.1"/>
</dbReference>
<sequence>MSEGLSQEDVAALLNDVSAPEAAAGRLGAKVAEGTLTEAERQVAEQVLRVMLDGAAIQVRKVLSETLKDSQFLPHDIAVSLANDVESVAIPVLQFSRVLSDEDLIAIVRAGTPSKQIAIAGRPEVSMAVAGELIQTDNNLAVATLVGNPGAKLDDTLMERAVTRFGSDERVTQELSKRPNLPLSVAERLVHFTVESLRAYIAKRTDLPEAVITQIVLKTREQVTVDLRSAHFPAEEALELVQHLHAAKRLTPSLILRALCVGDVSLFEAAMSQLAGIAVHNARLLIHDAGQLGFKSLYDRTGLPQNYFPAFRVATQVAHETALDGSAYDRERYRRQMIERILTQFEEMGTDDLDYLLIRLEDPTPEPPTRHRQ</sequence>
<dbReference type="InterPro" id="IPR019285">
    <property type="entry name" value="DUF2336"/>
</dbReference>
<protein>
    <recommendedName>
        <fullName evidence="3">DUF2336 domain-containing protein</fullName>
    </recommendedName>
</protein>
<dbReference type="PIRSF" id="PIRSF035865">
    <property type="entry name" value="UCP035865"/>
    <property type="match status" value="1"/>
</dbReference>
<dbReference type="Pfam" id="PF10098">
    <property type="entry name" value="DUF2336"/>
    <property type="match status" value="1"/>
</dbReference>
<keyword evidence="2" id="KW-1185">Reference proteome</keyword>
<evidence type="ECO:0000313" key="1">
    <source>
        <dbReference type="EMBL" id="GGF03415.1"/>
    </source>
</evidence>
<dbReference type="AlphaFoldDB" id="A0A8J3E1R3"/>